<evidence type="ECO:0000256" key="4">
    <source>
        <dbReference type="ARBA" id="ARBA00035174"/>
    </source>
</evidence>
<evidence type="ECO:0000256" key="1">
    <source>
        <dbReference type="ARBA" id="ARBA00008760"/>
    </source>
</evidence>
<dbReference type="GO" id="GO:0005840">
    <property type="term" value="C:ribosome"/>
    <property type="evidence" value="ECO:0007669"/>
    <property type="project" value="UniProtKB-KW"/>
</dbReference>
<dbReference type="EMBL" id="FOXR01000016">
    <property type="protein sequence ID" value="SFQ17933.1"/>
    <property type="molecule type" value="Genomic_DNA"/>
</dbReference>
<dbReference type="STRING" id="937334.SAMN05444406_11614"/>
<dbReference type="Pfam" id="PF00830">
    <property type="entry name" value="Ribosomal_L28"/>
    <property type="match status" value="1"/>
</dbReference>
<evidence type="ECO:0000256" key="3">
    <source>
        <dbReference type="ARBA" id="ARBA00023274"/>
    </source>
</evidence>
<dbReference type="InterPro" id="IPR026569">
    <property type="entry name" value="Ribosomal_bL28"/>
</dbReference>
<dbReference type="GO" id="GO:1990904">
    <property type="term" value="C:ribonucleoprotein complex"/>
    <property type="evidence" value="ECO:0007669"/>
    <property type="project" value="UniProtKB-KW"/>
</dbReference>
<gene>
    <name evidence="5" type="primary">rpmB</name>
    <name evidence="6" type="ORF">SAMN05444406_11614</name>
</gene>
<dbReference type="PANTHER" id="PTHR39080">
    <property type="entry name" value="50S RIBOSOMAL PROTEIN L28"/>
    <property type="match status" value="1"/>
</dbReference>
<reference evidence="6 7" key="1">
    <citation type="submission" date="2016-10" db="EMBL/GenBank/DDBJ databases">
        <authorList>
            <person name="de Groot N.N."/>
        </authorList>
    </citation>
    <scope>NUCLEOTIDE SEQUENCE [LARGE SCALE GENOMIC DNA]</scope>
    <source>
        <strain evidence="6 7">DSM 20678</strain>
    </source>
</reference>
<dbReference type="GO" id="GO:0003735">
    <property type="term" value="F:structural constituent of ribosome"/>
    <property type="evidence" value="ECO:0007669"/>
    <property type="project" value="InterPro"/>
</dbReference>
<keyword evidence="7" id="KW-1185">Reference proteome</keyword>
<dbReference type="AlphaFoldDB" id="A0A1I5WDV4"/>
<dbReference type="Gene3D" id="2.30.170.40">
    <property type="entry name" value="Ribosomal protein L28/L24"/>
    <property type="match status" value="1"/>
</dbReference>
<accession>A0A1I5WDV4</accession>
<sequence>MSRSCDICKKGLLYGKAVSHSNRKTNRVWVPNLQKVKALVNGTPKTIRVCTKCLKSGKVQRAL</sequence>
<name>A0A1I5WDV4_9FIRM</name>
<dbReference type="InterPro" id="IPR001383">
    <property type="entry name" value="Ribosomal_bL28_bact-type"/>
</dbReference>
<dbReference type="RefSeq" id="WP_025747055.1">
    <property type="nucleotide sequence ID" value="NZ_FOXR01000016.1"/>
</dbReference>
<evidence type="ECO:0000313" key="7">
    <source>
        <dbReference type="Proteomes" id="UP000198577"/>
    </source>
</evidence>
<keyword evidence="2 5" id="KW-0689">Ribosomal protein</keyword>
<dbReference type="InterPro" id="IPR034704">
    <property type="entry name" value="Ribosomal_bL28/bL31-like_sf"/>
</dbReference>
<evidence type="ECO:0000313" key="6">
    <source>
        <dbReference type="EMBL" id="SFQ17933.1"/>
    </source>
</evidence>
<dbReference type="NCBIfam" id="TIGR00009">
    <property type="entry name" value="L28"/>
    <property type="match status" value="1"/>
</dbReference>
<dbReference type="InterPro" id="IPR037147">
    <property type="entry name" value="Ribosomal_bL28_sf"/>
</dbReference>
<evidence type="ECO:0000256" key="2">
    <source>
        <dbReference type="ARBA" id="ARBA00022980"/>
    </source>
</evidence>
<keyword evidence="3 5" id="KW-0687">Ribonucleoprotein</keyword>
<protein>
    <recommendedName>
        <fullName evidence="4 5">Large ribosomal subunit protein bL28</fullName>
    </recommendedName>
</protein>
<proteinExistence type="inferred from homology"/>
<dbReference type="PANTHER" id="PTHR39080:SF1">
    <property type="entry name" value="LARGE RIBOSOMAL SUBUNIT PROTEIN BL28A"/>
    <property type="match status" value="1"/>
</dbReference>
<dbReference type="InterPro" id="IPR050096">
    <property type="entry name" value="Bacterial_rp_bL28"/>
</dbReference>
<organism evidence="6 7">
    <name type="scientific">Caldicoprobacter faecalis</name>
    <dbReference type="NCBI Taxonomy" id="937334"/>
    <lineage>
        <taxon>Bacteria</taxon>
        <taxon>Bacillati</taxon>
        <taxon>Bacillota</taxon>
        <taxon>Clostridia</taxon>
        <taxon>Caldicoprobacterales</taxon>
        <taxon>Caldicoprobacteraceae</taxon>
        <taxon>Caldicoprobacter</taxon>
    </lineage>
</organism>
<evidence type="ECO:0000256" key="5">
    <source>
        <dbReference type="HAMAP-Rule" id="MF_00373"/>
    </source>
</evidence>
<dbReference type="SUPFAM" id="SSF143800">
    <property type="entry name" value="L28p-like"/>
    <property type="match status" value="1"/>
</dbReference>
<dbReference type="Proteomes" id="UP000198577">
    <property type="component" value="Unassembled WGS sequence"/>
</dbReference>
<dbReference type="GO" id="GO:0006412">
    <property type="term" value="P:translation"/>
    <property type="evidence" value="ECO:0007669"/>
    <property type="project" value="UniProtKB-UniRule"/>
</dbReference>
<comment type="similarity">
    <text evidence="1 5">Belongs to the bacterial ribosomal protein bL28 family.</text>
</comment>
<dbReference type="HAMAP" id="MF_00373">
    <property type="entry name" value="Ribosomal_bL28"/>
    <property type="match status" value="1"/>
</dbReference>
<dbReference type="OrthoDB" id="9805609at2"/>